<evidence type="ECO:0000313" key="2">
    <source>
        <dbReference type="Proteomes" id="UP000231057"/>
    </source>
</evidence>
<dbReference type="Proteomes" id="UP000231057">
    <property type="component" value="Chromosome"/>
</dbReference>
<reference evidence="1 2" key="1">
    <citation type="submission" date="2016-11" db="EMBL/GenBank/DDBJ databases">
        <title>Complete genome sequence of thermophilic cyanobacteria strain Synechococcus sp. PCC6715.</title>
        <authorList>
            <person name="Tang J."/>
            <person name="Daroch M."/>
            <person name="Liang Y."/>
            <person name="Jiang D."/>
            <person name="Shah M."/>
        </authorList>
    </citation>
    <scope>NUCLEOTIDE SEQUENCE [LARGE SCALE GENOMIC DNA]</scope>
    <source>
        <strain evidence="1 2">PCC 6715</strain>
    </source>
</reference>
<proteinExistence type="predicted"/>
<accession>A0A2D2Q454</accession>
<name>A0A2D2Q454_PARLV</name>
<protein>
    <submittedName>
        <fullName evidence="1">Uncharacterized protein</fullName>
    </submittedName>
</protein>
<evidence type="ECO:0000313" key="1">
    <source>
        <dbReference type="EMBL" id="ATS19272.1"/>
    </source>
</evidence>
<keyword evidence="2" id="KW-1185">Reference proteome</keyword>
<dbReference type="KEGG" id="slw:BRW62_11625"/>
<organism evidence="1 2">
    <name type="scientific">Parathermosynechococcus lividus PCC 6715</name>
    <dbReference type="NCBI Taxonomy" id="1917166"/>
    <lineage>
        <taxon>Bacteria</taxon>
        <taxon>Bacillati</taxon>
        <taxon>Cyanobacteriota</taxon>
        <taxon>Cyanophyceae</taxon>
        <taxon>Acaryochloridales</taxon>
        <taxon>Thermosynechococcaceae</taxon>
        <taxon>Parathermosynechococcus</taxon>
    </lineage>
</organism>
<reference evidence="2" key="2">
    <citation type="journal article" date="2022" name="Front. Microbiol.">
        <title>Comparative Genomic Analysis Revealed Distinct Molecular Components and Organization of CO2-Concentrating Mechanism in Thermophilic Cyanobacteria.</title>
        <authorList>
            <person name="Tang J."/>
            <person name="Zhou H."/>
            <person name="Yao D."/>
            <person name="Riaz S."/>
            <person name="You D."/>
            <person name="Klepacz-Smolka A."/>
            <person name="Daroch M."/>
        </authorList>
    </citation>
    <scope>NUCLEOTIDE SEQUENCE [LARGE SCALE GENOMIC DNA]</scope>
    <source>
        <strain evidence="2">PCC 6715</strain>
    </source>
</reference>
<dbReference type="AlphaFoldDB" id="A0A2D2Q454"/>
<dbReference type="RefSeq" id="WP_099799610.1">
    <property type="nucleotide sequence ID" value="NZ_CP018092.1"/>
</dbReference>
<dbReference type="OrthoDB" id="6637401at2"/>
<dbReference type="EMBL" id="CP018092">
    <property type="protein sequence ID" value="ATS19272.1"/>
    <property type="molecule type" value="Genomic_DNA"/>
</dbReference>
<sequence length="116" mass="13358">MLAHVLLLNLTIAPLWPGTLYGHTAQTHTYRYCRVNFGMVSYCGRWFTGKTVLWDRNAYRTCHVFNGRLSYCGAWFTGETVIWANNAYRTCHIFNGRLSYCGQRFSGEAILSEGQF</sequence>
<gene>
    <name evidence="1" type="ORF">BRW62_11625</name>
</gene>